<dbReference type="InterPro" id="IPR014169">
    <property type="entry name" value="Pal_lipo_C"/>
</dbReference>
<dbReference type="PROSITE" id="PS51257">
    <property type="entry name" value="PROKAR_LIPOPROTEIN"/>
    <property type="match status" value="1"/>
</dbReference>
<keyword evidence="13" id="KW-1185">Reference proteome</keyword>
<gene>
    <name evidence="8 12" type="primary">pal</name>
    <name evidence="12" type="ORF">CRM82_15330</name>
</gene>
<evidence type="ECO:0000256" key="10">
    <source>
        <dbReference type="SAM" id="SignalP"/>
    </source>
</evidence>
<dbReference type="GO" id="GO:0051301">
    <property type="term" value="P:cell division"/>
    <property type="evidence" value="ECO:0007669"/>
    <property type="project" value="UniProtKB-UniRule"/>
</dbReference>
<evidence type="ECO:0000256" key="1">
    <source>
        <dbReference type="ARBA" id="ARBA00022618"/>
    </source>
</evidence>
<keyword evidence="4 8" id="KW-0564">Palmitate</keyword>
<evidence type="ECO:0000259" key="11">
    <source>
        <dbReference type="PROSITE" id="PS51123"/>
    </source>
</evidence>
<dbReference type="GeneID" id="80801994"/>
<dbReference type="PANTHER" id="PTHR30329:SF21">
    <property type="entry name" value="LIPOPROTEIN YIAD-RELATED"/>
    <property type="match status" value="1"/>
</dbReference>
<evidence type="ECO:0000256" key="5">
    <source>
        <dbReference type="ARBA" id="ARBA00023237"/>
    </source>
</evidence>
<dbReference type="RefSeq" id="WP_066532984.1">
    <property type="nucleotide sequence ID" value="NZ_DALZQJ010000013.1"/>
</dbReference>
<dbReference type="AlphaFoldDB" id="A0A2A7UX86"/>
<dbReference type="SUPFAM" id="SSF103088">
    <property type="entry name" value="OmpA-like"/>
    <property type="match status" value="1"/>
</dbReference>
<comment type="similarity">
    <text evidence="8">Belongs to the Pal lipoprotein family.</text>
</comment>
<comment type="function">
    <text evidence="8">Part of the Tol-Pal system, which plays a role in outer membrane invagination during cell division and is important for maintaining outer membrane integrity.</text>
</comment>
<dbReference type="NCBIfam" id="TIGR02802">
    <property type="entry name" value="Pal_lipo"/>
    <property type="match status" value="1"/>
</dbReference>
<dbReference type="InterPro" id="IPR050330">
    <property type="entry name" value="Bact_OuterMem_StrucFunc"/>
</dbReference>
<evidence type="ECO:0000256" key="8">
    <source>
        <dbReference type="HAMAP-Rule" id="MF_02204"/>
    </source>
</evidence>
<dbReference type="Gene3D" id="3.30.1330.60">
    <property type="entry name" value="OmpA-like domain"/>
    <property type="match status" value="1"/>
</dbReference>
<evidence type="ECO:0000256" key="3">
    <source>
        <dbReference type="ARBA" id="ARBA00023136"/>
    </source>
</evidence>
<comment type="subcellular location">
    <subcellularLocation>
        <location evidence="8">Cell outer membrane</location>
        <topology evidence="8">Lipid-anchor</topology>
    </subcellularLocation>
</comment>
<evidence type="ECO:0000256" key="2">
    <source>
        <dbReference type="ARBA" id="ARBA00022729"/>
    </source>
</evidence>
<dbReference type="PROSITE" id="PS51123">
    <property type="entry name" value="OMPA_2"/>
    <property type="match status" value="1"/>
</dbReference>
<reference evidence="13" key="1">
    <citation type="submission" date="2017-09" db="EMBL/GenBank/DDBJ databases">
        <title>FDA dAtabase for Regulatory Grade micrObial Sequences (FDA-ARGOS): Supporting development and validation of Infectious Disease Dx tests.</title>
        <authorList>
            <person name="Minogue T."/>
            <person name="Wolcott M."/>
            <person name="Wasieloski L."/>
            <person name="Aguilar W."/>
            <person name="Moore D."/>
            <person name="Tallon L."/>
            <person name="Sadzewicz L."/>
            <person name="Ott S."/>
            <person name="Zhao X."/>
            <person name="Nagaraj S."/>
            <person name="Vavikolanu K."/>
            <person name="Aluvathingal J."/>
            <person name="Nadendla S."/>
            <person name="Sichtig H."/>
        </authorList>
    </citation>
    <scope>NUCLEOTIDE SEQUENCE [LARGE SCALE GENOMIC DNA]</scope>
    <source>
        <strain evidence="13">FDAARGOS_394</strain>
    </source>
</reference>
<comment type="subunit">
    <text evidence="8">The Tol-Pal system is composed of five core proteins: the inner membrane proteins TolA, TolQ and TolR, the periplasmic protein TolB and the outer membrane protein Pal. They form a network linking the inner and outer membranes and the peptidoglycan layer.</text>
</comment>
<dbReference type="InterPro" id="IPR006690">
    <property type="entry name" value="OMPA-like_CS"/>
</dbReference>
<dbReference type="GO" id="GO:0009279">
    <property type="term" value="C:cell outer membrane"/>
    <property type="evidence" value="ECO:0007669"/>
    <property type="project" value="UniProtKB-SubCell"/>
</dbReference>
<feature type="chain" id="PRO_5012202327" description="Peptidoglycan-associated lipoprotein" evidence="10">
    <location>
        <begin position="27"/>
        <end position="176"/>
    </location>
</feature>
<sequence length="176" mass="18391">MIDFKRLSLAMAVVALMAGCSSGVKLDDSANKNGTLASGGANGAGTGQSSVAGVDLSGSAANGQGPVGVSRIVYFDFDSYSIKSDAQAQIEAHARFMKESGNRKVVIEGHTDERGGREYNLALGQKRAEAVRRALGVLGVNDSQMEAVSFGKEKPAATGNTEDAFAQNRRAELSYR</sequence>
<organism evidence="12 13">
    <name type="scientific">Comamonas terrigena</name>
    <dbReference type="NCBI Taxonomy" id="32013"/>
    <lineage>
        <taxon>Bacteria</taxon>
        <taxon>Pseudomonadati</taxon>
        <taxon>Pseudomonadota</taxon>
        <taxon>Betaproteobacteria</taxon>
        <taxon>Burkholderiales</taxon>
        <taxon>Comamonadaceae</taxon>
        <taxon>Comamonas</taxon>
    </lineage>
</organism>
<dbReference type="Proteomes" id="UP000220246">
    <property type="component" value="Unassembled WGS sequence"/>
</dbReference>
<feature type="domain" description="OmpA-like" evidence="11">
    <location>
        <begin position="62"/>
        <end position="176"/>
    </location>
</feature>
<evidence type="ECO:0000313" key="12">
    <source>
        <dbReference type="EMBL" id="PEH89791.1"/>
    </source>
</evidence>
<keyword evidence="1 8" id="KW-0132">Cell division</keyword>
<keyword evidence="3 8" id="KW-0472">Membrane</keyword>
<proteinExistence type="inferred from homology"/>
<dbReference type="OrthoDB" id="9809164at2"/>
<dbReference type="EMBL" id="PDEA01000001">
    <property type="protein sequence ID" value="PEH89791.1"/>
    <property type="molecule type" value="Genomic_DNA"/>
</dbReference>
<evidence type="ECO:0000256" key="4">
    <source>
        <dbReference type="ARBA" id="ARBA00023139"/>
    </source>
</evidence>
<evidence type="ECO:0000256" key="6">
    <source>
        <dbReference type="ARBA" id="ARBA00023288"/>
    </source>
</evidence>
<feature type="region of interest" description="Disordered" evidence="9">
    <location>
        <begin position="151"/>
        <end position="176"/>
    </location>
</feature>
<protein>
    <recommendedName>
        <fullName evidence="8">Peptidoglycan-associated lipoprotein</fullName>
        <shortName evidence="8">PAL</shortName>
    </recommendedName>
</protein>
<accession>A0A2A7UX86</accession>
<evidence type="ECO:0000313" key="13">
    <source>
        <dbReference type="Proteomes" id="UP000220246"/>
    </source>
</evidence>
<dbReference type="PRINTS" id="PR01021">
    <property type="entry name" value="OMPADOMAIN"/>
</dbReference>
<feature type="signal peptide" evidence="10">
    <location>
        <begin position="1"/>
        <end position="26"/>
    </location>
</feature>
<dbReference type="InterPro" id="IPR006665">
    <property type="entry name" value="OmpA-like"/>
</dbReference>
<evidence type="ECO:0000256" key="7">
    <source>
        <dbReference type="ARBA" id="ARBA00023306"/>
    </source>
</evidence>
<dbReference type="InterPro" id="IPR036737">
    <property type="entry name" value="OmpA-like_sf"/>
</dbReference>
<dbReference type="InterPro" id="IPR039001">
    <property type="entry name" value="Pal"/>
</dbReference>
<keyword evidence="7 8" id="KW-0131">Cell cycle</keyword>
<dbReference type="PANTHER" id="PTHR30329">
    <property type="entry name" value="STATOR ELEMENT OF FLAGELLAR MOTOR COMPLEX"/>
    <property type="match status" value="1"/>
</dbReference>
<evidence type="ECO:0000256" key="9">
    <source>
        <dbReference type="SAM" id="MobiDB-lite"/>
    </source>
</evidence>
<dbReference type="Pfam" id="PF00691">
    <property type="entry name" value="OmpA"/>
    <property type="match status" value="1"/>
</dbReference>
<dbReference type="STRING" id="1219032.GCA_001515545_00431"/>
<dbReference type="HAMAP" id="MF_02204">
    <property type="entry name" value="Pal"/>
    <property type="match status" value="1"/>
</dbReference>
<dbReference type="InterPro" id="IPR006664">
    <property type="entry name" value="OMP_bac"/>
</dbReference>
<dbReference type="PROSITE" id="PS01068">
    <property type="entry name" value="OMPA_1"/>
    <property type="match status" value="1"/>
</dbReference>
<dbReference type="CDD" id="cd07185">
    <property type="entry name" value="OmpA_C-like"/>
    <property type="match status" value="1"/>
</dbReference>
<name>A0A2A7UX86_COMTR</name>
<keyword evidence="2 8" id="KW-0732">Signal</keyword>
<comment type="caution">
    <text evidence="12">The sequence shown here is derived from an EMBL/GenBank/DDBJ whole genome shotgun (WGS) entry which is preliminary data.</text>
</comment>
<keyword evidence="5 8" id="KW-0998">Cell outer membrane</keyword>
<keyword evidence="6 8" id="KW-0449">Lipoprotein</keyword>